<evidence type="ECO:0000313" key="3">
    <source>
        <dbReference type="Proteomes" id="UP000663829"/>
    </source>
</evidence>
<dbReference type="AlphaFoldDB" id="A0A816DCA9"/>
<dbReference type="EMBL" id="CAJOBC010111970">
    <property type="protein sequence ID" value="CAF4532550.1"/>
    <property type="molecule type" value="Genomic_DNA"/>
</dbReference>
<evidence type="ECO:0000313" key="2">
    <source>
        <dbReference type="EMBL" id="CAF4532550.1"/>
    </source>
</evidence>
<protein>
    <submittedName>
        <fullName evidence="1">Uncharacterized protein</fullName>
    </submittedName>
</protein>
<dbReference type="EMBL" id="CAJNOQ010044025">
    <property type="protein sequence ID" value="CAF1632287.1"/>
    <property type="molecule type" value="Genomic_DNA"/>
</dbReference>
<comment type="caution">
    <text evidence="1">The sequence shown here is derived from an EMBL/GenBank/DDBJ whole genome shotgun (WGS) entry which is preliminary data.</text>
</comment>
<keyword evidence="3" id="KW-1185">Reference proteome</keyword>
<dbReference type="Proteomes" id="UP000663829">
    <property type="component" value="Unassembled WGS sequence"/>
</dbReference>
<feature type="non-terminal residue" evidence="1">
    <location>
        <position position="49"/>
    </location>
</feature>
<reference evidence="1" key="1">
    <citation type="submission" date="2021-02" db="EMBL/GenBank/DDBJ databases">
        <authorList>
            <person name="Nowell W R."/>
        </authorList>
    </citation>
    <scope>NUCLEOTIDE SEQUENCE</scope>
</reference>
<sequence>MCNAYHHDHCERCYVPSPQPSGYVITSYPATQPTNQLTPLAYWSGVLDF</sequence>
<organism evidence="1 3">
    <name type="scientific">Didymodactylos carnosus</name>
    <dbReference type="NCBI Taxonomy" id="1234261"/>
    <lineage>
        <taxon>Eukaryota</taxon>
        <taxon>Metazoa</taxon>
        <taxon>Spiralia</taxon>
        <taxon>Gnathifera</taxon>
        <taxon>Rotifera</taxon>
        <taxon>Eurotatoria</taxon>
        <taxon>Bdelloidea</taxon>
        <taxon>Philodinida</taxon>
        <taxon>Philodinidae</taxon>
        <taxon>Didymodactylos</taxon>
    </lineage>
</organism>
<name>A0A816DCA9_9BILA</name>
<dbReference type="Proteomes" id="UP000681722">
    <property type="component" value="Unassembled WGS sequence"/>
</dbReference>
<evidence type="ECO:0000313" key="1">
    <source>
        <dbReference type="EMBL" id="CAF1632287.1"/>
    </source>
</evidence>
<accession>A0A816DCA9</accession>
<proteinExistence type="predicted"/>
<gene>
    <name evidence="1" type="ORF">GPM918_LOCUS44418</name>
    <name evidence="2" type="ORF">SRO942_LOCUS46261</name>
</gene>